<sequence length="800" mass="89882">MVGQLKRARKNDTDKISVDITRKIHTKNVVTGGETDTLSSIHEIQSNNRINIKRQKVNCEKNTNDDEILQIDEDEDGVKSAIELGLINGMVDQSSDTNDTENSDTNDSTDNSSDSSQDDNNDKNSDDRFKTSAESLSIDFGMGAKTLLSNSKRGYVDVDVTTSSTVDPEGINYYNNNIVVGLRAGDCLMIKGKFKLIVQKGAITLNTIVFHADEKHVLEVEASSLSSLPVIRPTSAQNSQLVKNSQNKWIANFFSPKYMSVVKIENWFDGSNEIGMLYSQLKNIYCTKDDVNVKNGMHSNPYSFRPIKSSSEGEIGTTELEDWRYYRNALTSEIQEAHLSKKPTPHNILLLGGKNSGKSTFLRILLNHMVRKADLISVQQVAVLDIDPGQTEFSDPGCISVTIHRKPAFGSINSLKELSQKSEMPVPDIQEFVGFTSPQVQPQSFFRKLKRLIDNLPADCPVLVNTPGWIKGFGVQIFEELTRMMHITHLVLFTNSERPENDQYLLEGLQYDYLIRLQGFHLPSSVHTMKYSSSQIRNFKILSYFHYSIHTHHYDFTPLLSESPYRIPYSSLECGTQKPLAFISLLDGNSNVNAEDVDDFLVFQVVGMFTATKSHFSDLVSSLTDSVRKSGRLIQAKGLPNIAVECSQLLEGADMKYHGLALIHSIDRRSKSVNIYTPIDLSHISELVTEQDEKLVFVKGGLKYPVQEIFPEAMYREGDIDCSRIESGWIPRMAAKRHDLAGEAVMPLAGKEYDQTMAAGGGNKIFIACKNQQWGSQARSGKYFKRWRKREKKNFAPAIW</sequence>
<reference evidence="10" key="1">
    <citation type="submission" date="2020-10" db="EMBL/GenBank/DDBJ databases">
        <authorList>
            <person name="Palmer J.M."/>
        </authorList>
    </citation>
    <scope>NUCLEOTIDE SEQUENCE</scope>
    <source>
        <strain evidence="10">UCD 2041</strain>
    </source>
</reference>
<evidence type="ECO:0000256" key="8">
    <source>
        <dbReference type="SAM" id="MobiDB-lite"/>
    </source>
</evidence>
<evidence type="ECO:0000259" key="9">
    <source>
        <dbReference type="Pfam" id="PF16575"/>
    </source>
</evidence>
<comment type="similarity">
    <text evidence="1">Belongs to the Clp1 family. NOL9/GRC3 subfamily.</text>
</comment>
<feature type="domain" description="Clp1 P-loop" evidence="9">
    <location>
        <begin position="352"/>
        <end position="546"/>
    </location>
</feature>
<feature type="compositionally biased region" description="Low complexity" evidence="8">
    <location>
        <begin position="105"/>
        <end position="115"/>
    </location>
</feature>
<evidence type="ECO:0000313" key="10">
    <source>
        <dbReference type="EMBL" id="QOU18671.1"/>
    </source>
</evidence>
<feature type="region of interest" description="Disordered" evidence="8">
    <location>
        <begin position="90"/>
        <end position="128"/>
    </location>
</feature>
<reference evidence="10" key="2">
    <citation type="journal article" name="BMC Genomics">
        <title>New genome assemblies reveal patterns of domestication and adaptation across Brettanomyces (Dekkera) species.</title>
        <authorList>
            <person name="Roach M.J."/>
            <person name="Borneman A.R."/>
        </authorList>
    </citation>
    <scope>NUCLEOTIDE SEQUENCE</scope>
    <source>
        <strain evidence="10">UCD 2041</strain>
    </source>
</reference>
<proteinExistence type="inferred from homology"/>
<dbReference type="GO" id="GO:0000448">
    <property type="term" value="P:cleavage in ITS2 between 5.8S rRNA and LSU-rRNA of tricistronic rRNA transcript (SSU-rRNA, 5.8S rRNA, LSU-rRNA)"/>
    <property type="evidence" value="ECO:0007669"/>
    <property type="project" value="TreeGrafter"/>
</dbReference>
<keyword evidence="5" id="KW-0547">Nucleotide-binding</keyword>
<dbReference type="InterPro" id="IPR032319">
    <property type="entry name" value="CLP1_P"/>
</dbReference>
<keyword evidence="6" id="KW-0418">Kinase</keyword>
<evidence type="ECO:0000256" key="1">
    <source>
        <dbReference type="ARBA" id="ARBA00011003"/>
    </source>
</evidence>
<dbReference type="PANTHER" id="PTHR12755">
    <property type="entry name" value="CLEAVAGE/POLYADENYLATION FACTOR IA SUBUNIT CLP1P"/>
    <property type="match status" value="1"/>
</dbReference>
<dbReference type="EMBL" id="CP063132">
    <property type="protein sequence ID" value="QOU18671.1"/>
    <property type="molecule type" value="Genomic_DNA"/>
</dbReference>
<dbReference type="RefSeq" id="XP_041135164.1">
    <property type="nucleotide sequence ID" value="XM_041280281.1"/>
</dbReference>
<dbReference type="OrthoDB" id="4054781at2759"/>
<dbReference type="GO" id="GO:0051731">
    <property type="term" value="F:polynucleotide 5'-hydroxyl-kinase activity"/>
    <property type="evidence" value="ECO:0007669"/>
    <property type="project" value="InterPro"/>
</dbReference>
<evidence type="ECO:0000256" key="4">
    <source>
        <dbReference type="ARBA" id="ARBA00022679"/>
    </source>
</evidence>
<protein>
    <recommendedName>
        <fullName evidence="3">Polynucleotide 5'-hydroxyl-kinase GRC3</fullName>
    </recommendedName>
    <alternativeName>
        <fullName evidence="2">Polynucleotide 5'-hydroxyl-kinase grc3</fullName>
    </alternativeName>
</protein>
<dbReference type="Gene3D" id="3.40.50.300">
    <property type="entry name" value="P-loop containing nucleotide triphosphate hydrolases"/>
    <property type="match status" value="1"/>
</dbReference>
<dbReference type="KEGG" id="bbrx:BRETT_001738"/>
<evidence type="ECO:0000256" key="2">
    <source>
        <dbReference type="ARBA" id="ARBA00018706"/>
    </source>
</evidence>
<dbReference type="InterPro" id="IPR045116">
    <property type="entry name" value="Clp1/Grc3"/>
</dbReference>
<evidence type="ECO:0000256" key="6">
    <source>
        <dbReference type="ARBA" id="ARBA00022777"/>
    </source>
</evidence>
<dbReference type="GO" id="GO:0005524">
    <property type="term" value="F:ATP binding"/>
    <property type="evidence" value="ECO:0007669"/>
    <property type="project" value="UniProtKB-KW"/>
</dbReference>
<dbReference type="Pfam" id="PF16575">
    <property type="entry name" value="CLP1_P"/>
    <property type="match status" value="1"/>
</dbReference>
<evidence type="ECO:0000256" key="5">
    <source>
        <dbReference type="ARBA" id="ARBA00022741"/>
    </source>
</evidence>
<dbReference type="GO" id="GO:0005634">
    <property type="term" value="C:nucleus"/>
    <property type="evidence" value="ECO:0007669"/>
    <property type="project" value="TreeGrafter"/>
</dbReference>
<dbReference type="Proteomes" id="UP000663131">
    <property type="component" value="Chromosome 4"/>
</dbReference>
<dbReference type="InterPro" id="IPR027417">
    <property type="entry name" value="P-loop_NTPase"/>
</dbReference>
<organism evidence="10 11">
    <name type="scientific">Dekkera bruxellensis</name>
    <name type="common">Brettanomyces custersii</name>
    <dbReference type="NCBI Taxonomy" id="5007"/>
    <lineage>
        <taxon>Eukaryota</taxon>
        <taxon>Fungi</taxon>
        <taxon>Dikarya</taxon>
        <taxon>Ascomycota</taxon>
        <taxon>Saccharomycotina</taxon>
        <taxon>Pichiomycetes</taxon>
        <taxon>Pichiales</taxon>
        <taxon>Pichiaceae</taxon>
        <taxon>Brettanomyces</taxon>
    </lineage>
</organism>
<evidence type="ECO:0000256" key="7">
    <source>
        <dbReference type="ARBA" id="ARBA00022840"/>
    </source>
</evidence>
<evidence type="ECO:0000313" key="11">
    <source>
        <dbReference type="Proteomes" id="UP000663131"/>
    </source>
</evidence>
<dbReference type="PANTHER" id="PTHR12755:SF3">
    <property type="entry name" value="POLYNUCLEOTIDE 5'-HYDROXYL-KINASE NOL9"/>
    <property type="match status" value="1"/>
</dbReference>
<name>A0A871R7U7_DEKBR</name>
<evidence type="ECO:0000256" key="3">
    <source>
        <dbReference type="ARBA" id="ARBA00019824"/>
    </source>
</evidence>
<keyword evidence="4" id="KW-0808">Transferase</keyword>
<dbReference type="GeneID" id="64573662"/>
<keyword evidence="7" id="KW-0067">ATP-binding</keyword>
<dbReference type="SUPFAM" id="SSF52540">
    <property type="entry name" value="P-loop containing nucleoside triphosphate hydrolases"/>
    <property type="match status" value="1"/>
</dbReference>
<accession>A0A871R7U7</accession>
<dbReference type="AlphaFoldDB" id="A0A871R7U7"/>
<gene>
    <name evidence="10" type="ORF">BRETT_001738</name>
</gene>